<gene>
    <name evidence="15" type="ORF">NLS_LOCUS5907</name>
</gene>
<dbReference type="OrthoDB" id="427280at2759"/>
<feature type="disulfide bond" description="Redox-active" evidence="11">
    <location>
        <begin position="209"/>
        <end position="212"/>
    </location>
</feature>
<evidence type="ECO:0000256" key="5">
    <source>
        <dbReference type="ARBA" id="ARBA00022729"/>
    </source>
</evidence>
<evidence type="ECO:0000313" key="15">
    <source>
        <dbReference type="EMBL" id="VDK82779.1"/>
    </source>
</evidence>
<evidence type="ECO:0000256" key="11">
    <source>
        <dbReference type="PIRSR" id="PIRSR605792-51"/>
    </source>
</evidence>
<dbReference type="FunFam" id="3.40.30.10:FF:000023">
    <property type="entry name" value="Protein disulfide-isomerase"/>
    <property type="match status" value="1"/>
</dbReference>
<dbReference type="GO" id="GO:0003810">
    <property type="term" value="F:protein-glutamine gamma-glutamyltransferase activity"/>
    <property type="evidence" value="ECO:0007669"/>
    <property type="project" value="UniProtKB-ARBA"/>
</dbReference>
<dbReference type="CDD" id="cd02961">
    <property type="entry name" value="PDI_a_family"/>
    <property type="match status" value="1"/>
</dbReference>
<dbReference type="GO" id="GO:0009986">
    <property type="term" value="C:cell surface"/>
    <property type="evidence" value="ECO:0007669"/>
    <property type="project" value="TreeGrafter"/>
</dbReference>
<dbReference type="InterPro" id="IPR017937">
    <property type="entry name" value="Thioredoxin_CS"/>
</dbReference>
<keyword evidence="10 11" id="KW-0676">Redox-active center</keyword>
<keyword evidence="9 13" id="KW-0413">Isomerase</keyword>
<dbReference type="CDD" id="cd03073">
    <property type="entry name" value="PDI_b'_ERp72_ERp57"/>
    <property type="match status" value="1"/>
</dbReference>
<dbReference type="AlphaFoldDB" id="A0A3P6THE2"/>
<evidence type="ECO:0000256" key="8">
    <source>
        <dbReference type="ARBA" id="ARBA00023157"/>
    </source>
</evidence>
<organism evidence="15 16">
    <name type="scientific">Litomosoides sigmodontis</name>
    <name type="common">Filarial nematode worm</name>
    <dbReference type="NCBI Taxonomy" id="42156"/>
    <lineage>
        <taxon>Eukaryota</taxon>
        <taxon>Metazoa</taxon>
        <taxon>Ecdysozoa</taxon>
        <taxon>Nematoda</taxon>
        <taxon>Chromadorea</taxon>
        <taxon>Rhabditida</taxon>
        <taxon>Spirurina</taxon>
        <taxon>Spiruromorpha</taxon>
        <taxon>Filarioidea</taxon>
        <taxon>Onchocercidae</taxon>
        <taxon>Litomosoides</taxon>
    </lineage>
</organism>
<dbReference type="InterPro" id="IPR005792">
    <property type="entry name" value="Prot_disulphide_isomerase"/>
</dbReference>
<dbReference type="GO" id="GO:0006457">
    <property type="term" value="P:protein folding"/>
    <property type="evidence" value="ECO:0007669"/>
    <property type="project" value="TreeGrafter"/>
</dbReference>
<dbReference type="EC" id="5.3.4.1" evidence="4 13"/>
<dbReference type="Pfam" id="PF13848">
    <property type="entry name" value="Thioredoxin_6"/>
    <property type="match status" value="1"/>
</dbReference>
<dbReference type="STRING" id="42156.A0A3P6THE2"/>
<dbReference type="CDD" id="cd02995">
    <property type="entry name" value="PDI_a_PDI_a'_C"/>
    <property type="match status" value="1"/>
</dbReference>
<evidence type="ECO:0000256" key="9">
    <source>
        <dbReference type="ARBA" id="ARBA00023235"/>
    </source>
</evidence>
<dbReference type="OMA" id="FRSKHEP"/>
<evidence type="ECO:0000256" key="10">
    <source>
        <dbReference type="ARBA" id="ARBA00023284"/>
    </source>
</evidence>
<evidence type="ECO:0000313" key="16">
    <source>
        <dbReference type="Proteomes" id="UP000277928"/>
    </source>
</evidence>
<dbReference type="GO" id="GO:0003756">
    <property type="term" value="F:protein disulfide isomerase activity"/>
    <property type="evidence" value="ECO:0007669"/>
    <property type="project" value="UniProtKB-EC"/>
</dbReference>
<dbReference type="NCBIfam" id="TIGR01130">
    <property type="entry name" value="ER_PDI_fam"/>
    <property type="match status" value="1"/>
</dbReference>
<evidence type="ECO:0000256" key="12">
    <source>
        <dbReference type="RuleBase" id="RU004208"/>
    </source>
</evidence>
<dbReference type="EMBL" id="UYRX01000478">
    <property type="protein sequence ID" value="VDK82779.1"/>
    <property type="molecule type" value="Genomic_DNA"/>
</dbReference>
<feature type="disulfide bond" description="Redox-active" evidence="11">
    <location>
        <begin position="559"/>
        <end position="562"/>
    </location>
</feature>
<evidence type="ECO:0000256" key="4">
    <source>
        <dbReference type="ARBA" id="ARBA00012723"/>
    </source>
</evidence>
<dbReference type="NCBIfam" id="TIGR01126">
    <property type="entry name" value="pdi_dom"/>
    <property type="match status" value="3"/>
</dbReference>
<keyword evidence="6" id="KW-0677">Repeat</keyword>
<evidence type="ECO:0000256" key="7">
    <source>
        <dbReference type="ARBA" id="ARBA00022824"/>
    </source>
</evidence>
<feature type="domain" description="Thioredoxin" evidence="14">
    <location>
        <begin position="496"/>
        <end position="638"/>
    </location>
</feature>
<proteinExistence type="inferred from homology"/>
<dbReference type="GO" id="GO:0034976">
    <property type="term" value="P:response to endoplasmic reticulum stress"/>
    <property type="evidence" value="ECO:0007669"/>
    <property type="project" value="TreeGrafter"/>
</dbReference>
<dbReference type="InterPro" id="IPR005788">
    <property type="entry name" value="PDI_thioredoxin-like_dom"/>
</dbReference>
<sequence>MKANITLSAYNTRNVPQAVTLAGRLTATSQSVGLLDEREVMLLGVALILLYLFECESTKETEIEFEQDDGIFVLNERNFMSFLQQHPTTLVEFYAPWCGHCKALAPEYAKAAKKLKVPLAKVDATVERKLAETYKIEGFPTLKFWQSGKDPIDYDGGRESDDIVHWISEKTDPNYKPPPSAVAKLAKEEFNEFISVHRLTLVKFYAPWCGHCKKLAPEYEKAAKKLKSAGIMLAEVDATVEKSLSAEFNVNGYPTLFIFRNGKKFDYKGPRDAEGISKYMLEQAEAALKKIVSVKEAQQFMRKDDVTVIGFSIDGKSELLDSLSDAAEMLRNDFSIAVCSELGVRNHFKINSDGIVIFYPEIYWSKYEPRHIIYEKKTGTVEDLITFFHENSTPIVGYRTKKNVATRYTQFPLVVVYYNVDFSIEYREGTQYWRKKVLEVANQYRKDNYHFAISDEDEFMDELSAVGLGDSGLEHNVLVFGYDGKKYPMRPDEFDDELAENLPAFMKKLSSGKIKPFVKSAPLPKDDKSPVKTVVASNFAQVVLDETKDVLVEFYAPWCGHCKAFEPKYKELAVKLKDEPNLLLVKMDATANDIPKNYDVSGFPTIYFAPAGKKEEPIKYEGDRDLNELIDFMKKHASVSFHSKTEL</sequence>
<dbReference type="FunFam" id="3.40.30.10:FF:000045">
    <property type="entry name" value="Disulfide-isomerase A3"/>
    <property type="match status" value="1"/>
</dbReference>
<protein>
    <recommendedName>
        <fullName evidence="4 13">Protein disulfide-isomerase</fullName>
        <ecNumber evidence="4 13">5.3.4.1</ecNumber>
    </recommendedName>
</protein>
<comment type="similarity">
    <text evidence="3 12">Belongs to the protein disulfide isomerase family.</text>
</comment>
<evidence type="ECO:0000256" key="13">
    <source>
        <dbReference type="RuleBase" id="RU361130"/>
    </source>
</evidence>
<dbReference type="PROSITE" id="PS00194">
    <property type="entry name" value="THIOREDOXIN_1"/>
    <property type="match status" value="3"/>
</dbReference>
<feature type="domain" description="Thioredoxin" evidence="14">
    <location>
        <begin position="41"/>
        <end position="169"/>
    </location>
</feature>
<keyword evidence="8 11" id="KW-1015">Disulfide bond</keyword>
<accession>A0A3P6THE2</accession>
<dbReference type="InterPro" id="IPR013766">
    <property type="entry name" value="Thioredoxin_domain"/>
</dbReference>
<dbReference type="PANTHER" id="PTHR18929">
    <property type="entry name" value="PROTEIN DISULFIDE ISOMERASE"/>
    <property type="match status" value="1"/>
</dbReference>
<dbReference type="PANTHER" id="PTHR18929:SF210">
    <property type="entry name" value="PROTEIN DISULFIDE-ISOMERASE A4"/>
    <property type="match status" value="1"/>
</dbReference>
<dbReference type="PRINTS" id="PR00421">
    <property type="entry name" value="THIOREDOXIN"/>
</dbReference>
<evidence type="ECO:0000256" key="2">
    <source>
        <dbReference type="ARBA" id="ARBA00004319"/>
    </source>
</evidence>
<dbReference type="GO" id="GO:0005788">
    <property type="term" value="C:endoplasmic reticulum lumen"/>
    <property type="evidence" value="ECO:0007669"/>
    <property type="project" value="UniProtKB-SubCell"/>
</dbReference>
<dbReference type="Gene3D" id="3.40.30.10">
    <property type="entry name" value="Glutaredoxin"/>
    <property type="match status" value="5"/>
</dbReference>
<name>A0A3P6THE2_LITSI</name>
<keyword evidence="16" id="KW-1185">Reference proteome</keyword>
<comment type="catalytic activity">
    <reaction evidence="1 13">
        <text>Catalyzes the rearrangement of -S-S- bonds in proteins.</text>
        <dbReference type="EC" id="5.3.4.1"/>
    </reaction>
</comment>
<dbReference type="InterPro" id="IPR036249">
    <property type="entry name" value="Thioredoxin-like_sf"/>
</dbReference>
<keyword evidence="5" id="KW-0732">Signal</keyword>
<comment type="subcellular location">
    <subcellularLocation>
        <location evidence="2">Endoplasmic reticulum lumen</location>
    </subcellularLocation>
</comment>
<dbReference type="Proteomes" id="UP000277928">
    <property type="component" value="Unassembled WGS sequence"/>
</dbReference>
<dbReference type="PROSITE" id="PS51352">
    <property type="entry name" value="THIOREDOXIN_2"/>
    <property type="match status" value="3"/>
</dbReference>
<evidence type="ECO:0000256" key="6">
    <source>
        <dbReference type="ARBA" id="ARBA00022737"/>
    </source>
</evidence>
<evidence type="ECO:0000256" key="3">
    <source>
        <dbReference type="ARBA" id="ARBA00006347"/>
    </source>
</evidence>
<evidence type="ECO:0000259" key="14">
    <source>
        <dbReference type="PROSITE" id="PS51352"/>
    </source>
</evidence>
<dbReference type="FunFam" id="3.40.30.10:FF:000017">
    <property type="entry name" value="Protein disulfide-isomerase A4"/>
    <property type="match status" value="1"/>
</dbReference>
<dbReference type="Pfam" id="PF00085">
    <property type="entry name" value="Thioredoxin"/>
    <property type="match status" value="3"/>
</dbReference>
<keyword evidence="7" id="KW-0256">Endoplasmic reticulum</keyword>
<feature type="domain" description="Thioredoxin" evidence="14">
    <location>
        <begin position="171"/>
        <end position="286"/>
    </location>
</feature>
<dbReference type="SUPFAM" id="SSF52833">
    <property type="entry name" value="Thioredoxin-like"/>
    <property type="match status" value="5"/>
</dbReference>
<evidence type="ECO:0000256" key="1">
    <source>
        <dbReference type="ARBA" id="ARBA00001182"/>
    </source>
</evidence>
<reference evidence="15 16" key="1">
    <citation type="submission" date="2018-08" db="EMBL/GenBank/DDBJ databases">
        <authorList>
            <person name="Laetsch R D."/>
            <person name="Stevens L."/>
            <person name="Kumar S."/>
            <person name="Blaxter L. M."/>
        </authorList>
    </citation>
    <scope>NUCLEOTIDE SEQUENCE [LARGE SCALE GENOMIC DNA]</scope>
</reference>